<dbReference type="PANTHER" id="PTHR45842:SF12">
    <property type="entry name" value="KEKKON 5, ISOFORM A"/>
    <property type="match status" value="1"/>
</dbReference>
<dbReference type="AlphaFoldDB" id="A0A9N9RMM4"/>
<evidence type="ECO:0000256" key="3">
    <source>
        <dbReference type="ARBA" id="ARBA00022737"/>
    </source>
</evidence>
<dbReference type="InterPro" id="IPR001611">
    <property type="entry name" value="Leu-rich_rpt"/>
</dbReference>
<keyword evidence="6" id="KW-1185">Reference proteome</keyword>
<keyword evidence="4" id="KW-0325">Glycoprotein</keyword>
<dbReference type="InterPro" id="IPR050467">
    <property type="entry name" value="LRFN"/>
</dbReference>
<dbReference type="EMBL" id="OU895877">
    <property type="protein sequence ID" value="CAG9799873.1"/>
    <property type="molecule type" value="Genomic_DNA"/>
</dbReference>
<keyword evidence="3" id="KW-0677">Repeat</keyword>
<gene>
    <name evidence="5" type="ORF">CHIRRI_LOCUS2831</name>
</gene>
<evidence type="ECO:0000313" key="6">
    <source>
        <dbReference type="Proteomes" id="UP001153620"/>
    </source>
</evidence>
<keyword evidence="1" id="KW-0433">Leucine-rich repeat</keyword>
<reference evidence="5" key="2">
    <citation type="submission" date="2022-10" db="EMBL/GenBank/DDBJ databases">
        <authorList>
            <consortium name="ENA_rothamsted_submissions"/>
            <consortium name="culmorum"/>
            <person name="King R."/>
        </authorList>
    </citation>
    <scope>NUCLEOTIDE SEQUENCE</scope>
</reference>
<evidence type="ECO:0000256" key="2">
    <source>
        <dbReference type="ARBA" id="ARBA00022729"/>
    </source>
</evidence>
<dbReference type="Proteomes" id="UP001153620">
    <property type="component" value="Chromosome 1"/>
</dbReference>
<dbReference type="Gene3D" id="3.80.10.10">
    <property type="entry name" value="Ribonuclease Inhibitor"/>
    <property type="match status" value="1"/>
</dbReference>
<proteinExistence type="predicted"/>
<dbReference type="PANTHER" id="PTHR45842">
    <property type="entry name" value="SYNAPTIC ADHESION-LIKE MOLECULE SALM"/>
    <property type="match status" value="1"/>
</dbReference>
<dbReference type="InterPro" id="IPR003591">
    <property type="entry name" value="Leu-rich_rpt_typical-subtyp"/>
</dbReference>
<evidence type="ECO:0000313" key="5">
    <source>
        <dbReference type="EMBL" id="CAG9799873.1"/>
    </source>
</evidence>
<reference evidence="5" key="1">
    <citation type="submission" date="2022-01" db="EMBL/GenBank/DDBJ databases">
        <authorList>
            <person name="King R."/>
        </authorList>
    </citation>
    <scope>NUCLEOTIDE SEQUENCE</scope>
</reference>
<dbReference type="OrthoDB" id="694479at2759"/>
<evidence type="ECO:0000256" key="4">
    <source>
        <dbReference type="ARBA" id="ARBA00023180"/>
    </source>
</evidence>
<dbReference type="SUPFAM" id="SSF52058">
    <property type="entry name" value="L domain-like"/>
    <property type="match status" value="1"/>
</dbReference>
<keyword evidence="2" id="KW-0732">Signal</keyword>
<dbReference type="SMART" id="SM00369">
    <property type="entry name" value="LRR_TYP"/>
    <property type="match status" value="2"/>
</dbReference>
<sequence>MLNKILIFTFLNEYCDHFVVGSCLRLFTILKVPGIVTAFMMNKSFLFSILISISTYLDLSTSVNIECTFNPSNWTIVKDSYRCNINKNPWITRCESAQVNLVTGKHEDGMTNNDVSSLRAHAKTINYFPQGLENFFKNLKVISIYKCQLKEIHQADLKPFTKLVELILHHNQIVVLEEGLFDYNLELELIWLNYNKIKQIDPNVFDKLNKFRYFLFSSNFCSSKDVYNSRDSVKDAVKLAKVNCVGSEKKRILRK</sequence>
<name>A0A9N9RMM4_9DIPT</name>
<accession>A0A9N9RMM4</accession>
<organism evidence="5 6">
    <name type="scientific">Chironomus riparius</name>
    <dbReference type="NCBI Taxonomy" id="315576"/>
    <lineage>
        <taxon>Eukaryota</taxon>
        <taxon>Metazoa</taxon>
        <taxon>Ecdysozoa</taxon>
        <taxon>Arthropoda</taxon>
        <taxon>Hexapoda</taxon>
        <taxon>Insecta</taxon>
        <taxon>Pterygota</taxon>
        <taxon>Neoptera</taxon>
        <taxon>Endopterygota</taxon>
        <taxon>Diptera</taxon>
        <taxon>Nematocera</taxon>
        <taxon>Chironomoidea</taxon>
        <taxon>Chironomidae</taxon>
        <taxon>Chironominae</taxon>
        <taxon>Chironomus</taxon>
    </lineage>
</organism>
<dbReference type="InterPro" id="IPR032675">
    <property type="entry name" value="LRR_dom_sf"/>
</dbReference>
<dbReference type="Pfam" id="PF13855">
    <property type="entry name" value="LRR_8"/>
    <property type="match status" value="1"/>
</dbReference>
<evidence type="ECO:0000256" key="1">
    <source>
        <dbReference type="ARBA" id="ARBA00022614"/>
    </source>
</evidence>
<protein>
    <submittedName>
        <fullName evidence="5">Uncharacterized protein</fullName>
    </submittedName>
</protein>